<feature type="transmembrane region" description="Helical" evidence="7">
    <location>
        <begin position="393"/>
        <end position="412"/>
    </location>
</feature>
<dbReference type="EMBL" id="QBML01000014">
    <property type="protein sequence ID" value="PZO40579.1"/>
    <property type="molecule type" value="Genomic_DNA"/>
</dbReference>
<dbReference type="PANTHER" id="PTHR43738">
    <property type="entry name" value="ABC TRANSPORTER, MEMBRANE PROTEIN"/>
    <property type="match status" value="1"/>
</dbReference>
<gene>
    <name evidence="9" type="ORF">DCF19_11835</name>
</gene>
<evidence type="ECO:0000256" key="5">
    <source>
        <dbReference type="ARBA" id="ARBA00022989"/>
    </source>
</evidence>
<dbReference type="PANTHER" id="PTHR43738:SF1">
    <property type="entry name" value="HEMIN TRANSPORT SYSTEM PERMEASE PROTEIN HRTB-RELATED"/>
    <property type="match status" value="1"/>
</dbReference>
<dbReference type="InterPro" id="IPR003838">
    <property type="entry name" value="ABC3_permease_C"/>
</dbReference>
<evidence type="ECO:0000256" key="2">
    <source>
        <dbReference type="ARBA" id="ARBA00022448"/>
    </source>
</evidence>
<feature type="transmembrane region" description="Helical" evidence="7">
    <location>
        <begin position="337"/>
        <end position="361"/>
    </location>
</feature>
<evidence type="ECO:0000256" key="4">
    <source>
        <dbReference type="ARBA" id="ARBA00022692"/>
    </source>
</evidence>
<evidence type="ECO:0000313" key="10">
    <source>
        <dbReference type="Proteomes" id="UP000249467"/>
    </source>
</evidence>
<name>A0A2W4WF99_9CYAN</name>
<keyword evidence="6 7" id="KW-0472">Membrane</keyword>
<dbReference type="Pfam" id="PF02687">
    <property type="entry name" value="FtsX"/>
    <property type="match status" value="1"/>
</dbReference>
<evidence type="ECO:0000259" key="8">
    <source>
        <dbReference type="Pfam" id="PF02687"/>
    </source>
</evidence>
<comment type="subcellular location">
    <subcellularLocation>
        <location evidence="1">Cell membrane</location>
        <topology evidence="1">Multi-pass membrane protein</topology>
    </subcellularLocation>
</comment>
<evidence type="ECO:0000256" key="1">
    <source>
        <dbReference type="ARBA" id="ARBA00004651"/>
    </source>
</evidence>
<proteinExistence type="predicted"/>
<dbReference type="GO" id="GO:0005886">
    <property type="term" value="C:plasma membrane"/>
    <property type="evidence" value="ECO:0007669"/>
    <property type="project" value="UniProtKB-SubCell"/>
</dbReference>
<keyword evidence="3" id="KW-1003">Cell membrane</keyword>
<keyword evidence="2" id="KW-0813">Transport</keyword>
<dbReference type="InterPro" id="IPR051125">
    <property type="entry name" value="ABC-4/HrtB_transporter"/>
</dbReference>
<keyword evidence="4 7" id="KW-0812">Transmembrane</keyword>
<protein>
    <submittedName>
        <fullName evidence="9">Peptide ABC transporter permease</fullName>
    </submittedName>
</protein>
<keyword evidence="5 7" id="KW-1133">Transmembrane helix</keyword>
<evidence type="ECO:0000256" key="7">
    <source>
        <dbReference type="SAM" id="Phobius"/>
    </source>
</evidence>
<feature type="domain" description="ABC3 transporter permease C-terminal" evidence="8">
    <location>
        <begin position="347"/>
        <end position="451"/>
    </location>
</feature>
<dbReference type="AlphaFoldDB" id="A0A2W4WF99"/>
<feature type="transmembrane region" description="Helical" evidence="7">
    <location>
        <begin position="424"/>
        <end position="446"/>
    </location>
</feature>
<reference evidence="9 10" key="2">
    <citation type="submission" date="2018-06" db="EMBL/GenBank/DDBJ databases">
        <title>Metagenomic assembly of (sub)arctic Cyanobacteria and their associated microbiome from non-axenic cultures.</title>
        <authorList>
            <person name="Baurain D."/>
        </authorList>
    </citation>
    <scope>NUCLEOTIDE SEQUENCE [LARGE SCALE GENOMIC DNA]</scope>
    <source>
        <strain evidence="9">ULC066bin1</strain>
    </source>
</reference>
<feature type="transmembrane region" description="Helical" evidence="7">
    <location>
        <begin position="20"/>
        <end position="39"/>
    </location>
</feature>
<comment type="caution">
    <text evidence="9">The sequence shown here is derived from an EMBL/GenBank/DDBJ whole genome shotgun (WGS) entry which is preliminary data.</text>
</comment>
<dbReference type="Proteomes" id="UP000249467">
    <property type="component" value="Unassembled WGS sequence"/>
</dbReference>
<evidence type="ECO:0000256" key="6">
    <source>
        <dbReference type="ARBA" id="ARBA00023136"/>
    </source>
</evidence>
<evidence type="ECO:0000256" key="3">
    <source>
        <dbReference type="ARBA" id="ARBA00022475"/>
    </source>
</evidence>
<reference evidence="9 10" key="1">
    <citation type="submission" date="2018-04" db="EMBL/GenBank/DDBJ databases">
        <authorList>
            <person name="Go L.Y."/>
            <person name="Mitchell J.A."/>
        </authorList>
    </citation>
    <scope>NUCLEOTIDE SEQUENCE [LARGE SCALE GENOMIC DNA]</scope>
    <source>
        <strain evidence="9">ULC066bin1</strain>
    </source>
</reference>
<organism evidence="9 10">
    <name type="scientific">Pseudanabaena frigida</name>
    <dbReference type="NCBI Taxonomy" id="945775"/>
    <lineage>
        <taxon>Bacteria</taxon>
        <taxon>Bacillati</taxon>
        <taxon>Cyanobacteriota</taxon>
        <taxon>Cyanophyceae</taxon>
        <taxon>Pseudanabaenales</taxon>
        <taxon>Pseudanabaenaceae</taxon>
        <taxon>Pseudanabaena</taxon>
    </lineage>
</organism>
<accession>A0A2W4WF99</accession>
<evidence type="ECO:0000313" key="9">
    <source>
        <dbReference type="EMBL" id="PZO40579.1"/>
    </source>
</evidence>
<sequence length="461" mass="50636">MILAVPLAWLQLTYEKSRLLVAIAGITFAVVLMFLQLGFRDALFNSAIRLQSNLVGDLVIISPQSTNLVGMRNFSQRRLYQALGMKEVASVNPLYIATGAWKIKEDPAGQTRNILVLGANPDAKVFKMPGALSNIDRVKTEDVVLFDRASRAEFGPIVGECGSLALKANFSDEAFACKNLVTREVANRKLMIGGLFELGASFAADGSMITSDTNFLRIFDTRRSGLINVGLINLRPDASPFETMRNFILTQPSDTVVLPREKVQPDGKRIRVLYQEVLGADGKVTLKENPDKVIVSKSDLTVDDLKKTEDAAIDDTRILTMQGYINFEKGYWQKSTAIGFIFSLGTVMGFIVGIVIVYQILYTDVSDHLAEYATLKAMGYGNFYLAQVVIQEAFVLSILGFIPGLGISFGLYNLTKNATLLPLYIWDKAIPVMILTIVMCVISGAISLRKVQSADPAEIFG</sequence>